<organism evidence="2 3">
    <name type="scientific">Microvirga terricola</name>
    <dbReference type="NCBI Taxonomy" id="2719797"/>
    <lineage>
        <taxon>Bacteria</taxon>
        <taxon>Pseudomonadati</taxon>
        <taxon>Pseudomonadota</taxon>
        <taxon>Alphaproteobacteria</taxon>
        <taxon>Hyphomicrobiales</taxon>
        <taxon>Methylobacteriaceae</taxon>
        <taxon>Microvirga</taxon>
    </lineage>
</organism>
<keyword evidence="1" id="KW-0812">Transmembrane</keyword>
<keyword evidence="1" id="KW-0472">Membrane</keyword>
<sequence>MAGATWAADKPRWLRIETTVLRIIAVVALAAQVVALVTVIHQIVGGAARPSGPTLLTSGLNVWTSTVLAFAVLF</sequence>
<gene>
    <name evidence="2" type="ORF">HB375_08635</name>
</gene>
<comment type="caution">
    <text evidence="2">The sequence shown here is derived from an EMBL/GenBank/DDBJ whole genome shotgun (WGS) entry which is preliminary data.</text>
</comment>
<evidence type="ECO:0000313" key="2">
    <source>
        <dbReference type="EMBL" id="NIX76678.1"/>
    </source>
</evidence>
<evidence type="ECO:0000313" key="3">
    <source>
        <dbReference type="Proteomes" id="UP000707352"/>
    </source>
</evidence>
<protein>
    <submittedName>
        <fullName evidence="2">Uncharacterized protein</fullName>
    </submittedName>
</protein>
<dbReference type="RefSeq" id="WP_167672598.1">
    <property type="nucleotide sequence ID" value="NZ_JAATJS010000003.1"/>
</dbReference>
<feature type="transmembrane region" description="Helical" evidence="1">
    <location>
        <begin position="20"/>
        <end position="43"/>
    </location>
</feature>
<name>A0ABX0VAF4_9HYPH</name>
<evidence type="ECO:0000256" key="1">
    <source>
        <dbReference type="SAM" id="Phobius"/>
    </source>
</evidence>
<dbReference type="EMBL" id="JAATJS010000003">
    <property type="protein sequence ID" value="NIX76678.1"/>
    <property type="molecule type" value="Genomic_DNA"/>
</dbReference>
<reference evidence="2 3" key="1">
    <citation type="submission" date="2020-03" db="EMBL/GenBank/DDBJ databases">
        <title>The genome sequence of Microvirga sp. c23x22.</title>
        <authorList>
            <person name="Zhang X."/>
        </authorList>
    </citation>
    <scope>NUCLEOTIDE SEQUENCE [LARGE SCALE GENOMIC DNA]</scope>
    <source>
        <strain evidence="3">c23x22</strain>
    </source>
</reference>
<keyword evidence="3" id="KW-1185">Reference proteome</keyword>
<keyword evidence="1" id="KW-1133">Transmembrane helix</keyword>
<accession>A0ABX0VAF4</accession>
<dbReference type="Proteomes" id="UP000707352">
    <property type="component" value="Unassembled WGS sequence"/>
</dbReference>
<proteinExistence type="predicted"/>
<feature type="transmembrane region" description="Helical" evidence="1">
    <location>
        <begin position="55"/>
        <end position="73"/>
    </location>
</feature>